<dbReference type="Pfam" id="PF05985">
    <property type="entry name" value="EutC"/>
    <property type="match status" value="1"/>
</dbReference>
<dbReference type="Gene3D" id="3.40.50.11240">
    <property type="entry name" value="Ethanolamine ammonia-lyase light chain (EutC)"/>
    <property type="match status" value="1"/>
</dbReference>
<proteinExistence type="inferred from homology"/>
<gene>
    <name evidence="5" type="primary">eutC</name>
    <name evidence="6" type="ORF">HDA37_004468</name>
</gene>
<dbReference type="GO" id="GO:0031419">
    <property type="term" value="F:cobalamin binding"/>
    <property type="evidence" value="ECO:0007669"/>
    <property type="project" value="UniProtKB-UniRule"/>
</dbReference>
<keyword evidence="7" id="KW-1185">Reference proteome</keyword>
<comment type="caution">
    <text evidence="6">The sequence shown here is derived from an EMBL/GenBank/DDBJ whole genome shotgun (WGS) entry which is preliminary data.</text>
</comment>
<dbReference type="PIRSF" id="PIRSF018982">
    <property type="entry name" value="EutC"/>
    <property type="match status" value="1"/>
</dbReference>
<dbReference type="RefSeq" id="WP_179762121.1">
    <property type="nucleotide sequence ID" value="NZ_BAAAJZ010000006.1"/>
</dbReference>
<accession>A0A852W5E2</accession>
<dbReference type="InterPro" id="IPR009246">
    <property type="entry name" value="EutC"/>
</dbReference>
<comment type="similarity">
    <text evidence="5">Belongs to the EutC family.</text>
</comment>
<dbReference type="GO" id="GO:0046336">
    <property type="term" value="P:ethanolamine catabolic process"/>
    <property type="evidence" value="ECO:0007669"/>
    <property type="project" value="UniProtKB-UniRule"/>
</dbReference>
<dbReference type="GO" id="GO:0031471">
    <property type="term" value="C:ethanolamine degradation polyhedral organelle"/>
    <property type="evidence" value="ECO:0007669"/>
    <property type="project" value="UniProtKB-UniRule"/>
</dbReference>
<dbReference type="Proteomes" id="UP000549695">
    <property type="component" value="Unassembled WGS sequence"/>
</dbReference>
<dbReference type="AlphaFoldDB" id="A0A852W5E2"/>
<reference evidence="6 7" key="1">
    <citation type="submission" date="2020-07" db="EMBL/GenBank/DDBJ databases">
        <title>Sequencing the genomes of 1000 actinobacteria strains.</title>
        <authorList>
            <person name="Klenk H.-P."/>
        </authorList>
    </citation>
    <scope>NUCLEOTIDE SEQUENCE [LARGE SCALE GENOMIC DNA]</scope>
    <source>
        <strain evidence="6 7">DSM 44749</strain>
    </source>
</reference>
<dbReference type="EC" id="4.3.1.7" evidence="5"/>
<comment type="pathway">
    <text evidence="5">Amine and polyamine degradation; ethanolamine degradation.</text>
</comment>
<comment type="function">
    <text evidence="5">Catalyzes the deamination of various vicinal amino-alcohols to oxo compounds. Allows this organism to utilize ethanolamine as the sole source of nitrogen and carbon in the presence of external vitamin B12.</text>
</comment>
<dbReference type="InterPro" id="IPR042251">
    <property type="entry name" value="EutC_C"/>
</dbReference>
<organism evidence="6 7">
    <name type="scientific">Pseudonocardia alni</name>
    <name type="common">Amycolata alni</name>
    <dbReference type="NCBI Taxonomy" id="33907"/>
    <lineage>
        <taxon>Bacteria</taxon>
        <taxon>Bacillati</taxon>
        <taxon>Actinomycetota</taxon>
        <taxon>Actinomycetes</taxon>
        <taxon>Pseudonocardiales</taxon>
        <taxon>Pseudonocardiaceae</taxon>
        <taxon>Pseudonocardia</taxon>
    </lineage>
</organism>
<feature type="binding site" evidence="5">
    <location>
        <position position="146"/>
    </location>
    <ligand>
        <name>adenosylcob(III)alamin</name>
        <dbReference type="ChEBI" id="CHEBI:18408"/>
    </ligand>
</feature>
<dbReference type="UniPathway" id="UPA00560"/>
<evidence type="ECO:0000256" key="5">
    <source>
        <dbReference type="HAMAP-Rule" id="MF_00601"/>
    </source>
</evidence>
<evidence type="ECO:0000256" key="1">
    <source>
        <dbReference type="ARBA" id="ARBA00022628"/>
    </source>
</evidence>
<keyword evidence="3 5" id="KW-0170">Cobalt</keyword>
<sequence>MSAADPLELLRASTRARVALGRAGDALPTARLLELRAAHAAARDAVHTPLDVDALTDRIAALGVDTLRAAGAPADRTEYLTRPDLGRRLAGGADLPRGEHDVVLVVADGLSPRAVAEHAPGMLAEILDRLDGWRVAPVVVATQARVALGDEIATAVGARHVVVLVGERPGMSSVDSLGLYFTYDAHRGRRDSERNCISNVRPPHGTGYAAAATTLALLMSEARRLKLSGVALKADPALPSGDAGS</sequence>
<protein>
    <recommendedName>
        <fullName evidence="5">Ethanolamine ammonia-lyase small subunit</fullName>
        <shortName evidence="5">EAL small subunit</shortName>
        <ecNumber evidence="5">4.3.1.7</ecNumber>
    </recommendedName>
</protein>
<feature type="binding site" evidence="5">
    <location>
        <position position="196"/>
    </location>
    <ligand>
        <name>adenosylcob(III)alamin</name>
        <dbReference type="ChEBI" id="CHEBI:18408"/>
    </ligand>
</feature>
<dbReference type="GO" id="GO:0008851">
    <property type="term" value="F:ethanolamine ammonia-lyase activity"/>
    <property type="evidence" value="ECO:0007669"/>
    <property type="project" value="UniProtKB-UniRule"/>
</dbReference>
<feature type="binding site" evidence="5">
    <location>
        <position position="167"/>
    </location>
    <ligand>
        <name>adenosylcob(III)alamin</name>
        <dbReference type="ChEBI" id="CHEBI:18408"/>
    </ligand>
</feature>
<comment type="catalytic activity">
    <reaction evidence="5">
        <text>ethanolamine = acetaldehyde + NH4(+)</text>
        <dbReference type="Rhea" id="RHEA:15313"/>
        <dbReference type="ChEBI" id="CHEBI:15343"/>
        <dbReference type="ChEBI" id="CHEBI:28938"/>
        <dbReference type="ChEBI" id="CHEBI:57603"/>
        <dbReference type="EC" id="4.3.1.7"/>
    </reaction>
</comment>
<comment type="cofactor">
    <cofactor evidence="5">
        <name>adenosylcob(III)alamin</name>
        <dbReference type="ChEBI" id="CHEBI:18408"/>
    </cofactor>
    <text evidence="5">Binds between the large and small subunits.</text>
</comment>
<evidence type="ECO:0000313" key="7">
    <source>
        <dbReference type="Proteomes" id="UP000549695"/>
    </source>
</evidence>
<evidence type="ECO:0000256" key="2">
    <source>
        <dbReference type="ARBA" id="ARBA00023239"/>
    </source>
</evidence>
<dbReference type="PANTHER" id="PTHR39330:SF1">
    <property type="entry name" value="ETHANOLAMINE AMMONIA-LYASE SMALL SUBUNIT"/>
    <property type="match status" value="1"/>
</dbReference>
<dbReference type="HAMAP" id="MF_00601">
    <property type="entry name" value="EutC"/>
    <property type="match status" value="1"/>
</dbReference>
<evidence type="ECO:0000256" key="4">
    <source>
        <dbReference type="ARBA" id="ARBA00024446"/>
    </source>
</evidence>
<dbReference type="PANTHER" id="PTHR39330">
    <property type="entry name" value="ETHANOLAMINE AMMONIA-LYASE LIGHT CHAIN"/>
    <property type="match status" value="1"/>
</dbReference>
<keyword evidence="4 5" id="KW-1283">Bacterial microcompartment</keyword>
<comment type="subunit">
    <text evidence="5">The basic unit is a heterodimer which dimerizes to form tetramers. The heterotetramers trimerize; 6 large subunits form a core ring with 6 small subunits projecting outwards.</text>
</comment>
<comment type="subcellular location">
    <subcellularLocation>
        <location evidence="5">Bacterial microcompartment</location>
    </subcellularLocation>
</comment>
<dbReference type="Gene3D" id="1.10.30.40">
    <property type="entry name" value="Ethanolamine ammonia-lyase light chain (EutC), N-terminal domain"/>
    <property type="match status" value="1"/>
</dbReference>
<evidence type="ECO:0000313" key="6">
    <source>
        <dbReference type="EMBL" id="NYG04183.1"/>
    </source>
</evidence>
<dbReference type="NCBIfam" id="NF003971">
    <property type="entry name" value="PRK05465.1"/>
    <property type="match status" value="1"/>
</dbReference>
<dbReference type="GO" id="GO:0009350">
    <property type="term" value="C:ethanolamine ammonia-lyase complex"/>
    <property type="evidence" value="ECO:0007669"/>
    <property type="project" value="UniProtKB-UniRule"/>
</dbReference>
<keyword evidence="2 5" id="KW-0456">Lyase</keyword>
<keyword evidence="1 5" id="KW-0846">Cobalamin</keyword>
<dbReference type="GO" id="GO:0006520">
    <property type="term" value="P:amino acid metabolic process"/>
    <property type="evidence" value="ECO:0007669"/>
    <property type="project" value="InterPro"/>
</dbReference>
<dbReference type="InterPro" id="IPR042255">
    <property type="entry name" value="EutC_N"/>
</dbReference>
<evidence type="ECO:0000256" key="3">
    <source>
        <dbReference type="ARBA" id="ARBA00023285"/>
    </source>
</evidence>
<dbReference type="GeneID" id="98054142"/>
<name>A0A852W5E2_PSEA5</name>
<dbReference type="EMBL" id="JACCCZ010000001">
    <property type="protein sequence ID" value="NYG04183.1"/>
    <property type="molecule type" value="Genomic_DNA"/>
</dbReference>